<evidence type="ECO:0000313" key="3">
    <source>
        <dbReference type="Proteomes" id="UP000320762"/>
    </source>
</evidence>
<accession>A0A550BWD8</accession>
<gene>
    <name evidence="2" type="ORF">BD626DRAFT_517580</name>
</gene>
<keyword evidence="1" id="KW-0472">Membrane</keyword>
<reference evidence="2 3" key="1">
    <citation type="journal article" date="2019" name="New Phytol.">
        <title>Comparative genomics reveals unique wood-decay strategies and fruiting body development in the Schizophyllaceae.</title>
        <authorList>
            <person name="Almasi E."/>
            <person name="Sahu N."/>
            <person name="Krizsan K."/>
            <person name="Balint B."/>
            <person name="Kovacs G.M."/>
            <person name="Kiss B."/>
            <person name="Cseklye J."/>
            <person name="Drula E."/>
            <person name="Henrissat B."/>
            <person name="Nagy I."/>
            <person name="Chovatia M."/>
            <person name="Adam C."/>
            <person name="LaButti K."/>
            <person name="Lipzen A."/>
            <person name="Riley R."/>
            <person name="Grigoriev I.V."/>
            <person name="Nagy L.G."/>
        </authorList>
    </citation>
    <scope>NUCLEOTIDE SEQUENCE [LARGE SCALE GENOMIC DNA]</scope>
    <source>
        <strain evidence="2 3">NL-1724</strain>
    </source>
</reference>
<dbReference type="EMBL" id="VDMD01000058">
    <property type="protein sequence ID" value="TRM56833.1"/>
    <property type="molecule type" value="Genomic_DNA"/>
</dbReference>
<keyword evidence="3" id="KW-1185">Reference proteome</keyword>
<comment type="caution">
    <text evidence="2">The sequence shown here is derived from an EMBL/GenBank/DDBJ whole genome shotgun (WGS) entry which is preliminary data.</text>
</comment>
<sequence length="217" mass="23782">MLFLGFTPSQSAFAVGLSCLTLLSAWFVVYTPKTQDPSRTRALRSIDELASIVDEQTAGWKALLVAVQALLNAQHLEAEHERAIRQFFVNYKAVFTRPVPQEESELTAAVEALAQIVDARTDSTRPPLRAEFQSKLAPRTRSTELESVYEAIVLQPDANALSADVQARFIFPAIARGGLADSAAVDQPRLLHVGAARLRFCAYTRNVEVADVQASDP</sequence>
<dbReference type="AlphaFoldDB" id="A0A550BWD8"/>
<name>A0A550BWD8_9AGAR</name>
<dbReference type="Proteomes" id="UP000320762">
    <property type="component" value="Unassembled WGS sequence"/>
</dbReference>
<evidence type="ECO:0000313" key="2">
    <source>
        <dbReference type="EMBL" id="TRM56833.1"/>
    </source>
</evidence>
<keyword evidence="1" id="KW-0812">Transmembrane</keyword>
<feature type="transmembrane region" description="Helical" evidence="1">
    <location>
        <begin position="12"/>
        <end position="31"/>
    </location>
</feature>
<protein>
    <submittedName>
        <fullName evidence="2">Uncharacterized protein</fullName>
    </submittedName>
</protein>
<organism evidence="2 3">
    <name type="scientific">Schizophyllum amplum</name>
    <dbReference type="NCBI Taxonomy" id="97359"/>
    <lineage>
        <taxon>Eukaryota</taxon>
        <taxon>Fungi</taxon>
        <taxon>Dikarya</taxon>
        <taxon>Basidiomycota</taxon>
        <taxon>Agaricomycotina</taxon>
        <taxon>Agaricomycetes</taxon>
        <taxon>Agaricomycetidae</taxon>
        <taxon>Agaricales</taxon>
        <taxon>Schizophyllaceae</taxon>
        <taxon>Schizophyllum</taxon>
    </lineage>
</organism>
<evidence type="ECO:0000256" key="1">
    <source>
        <dbReference type="SAM" id="Phobius"/>
    </source>
</evidence>
<proteinExistence type="predicted"/>
<keyword evidence="1" id="KW-1133">Transmembrane helix</keyword>